<proteinExistence type="predicted"/>
<gene>
    <name evidence="1" type="ordered locus">PMT9312_1918</name>
</gene>
<reference evidence="2" key="1">
    <citation type="submission" date="2005-07" db="EMBL/GenBank/DDBJ databases">
        <title>Complete sequence of Prochlorococcus marinus str. MIT 9312.</title>
        <authorList>
            <consortium name="US DOE Joint Genome Institute"/>
            <person name="Copeland A."/>
            <person name="Lucas S."/>
            <person name="Lapidus A."/>
            <person name="Barry K."/>
            <person name="Detter J.C."/>
            <person name="Glavina T."/>
            <person name="Hammon N."/>
            <person name="Israni S."/>
            <person name="Pitluck S."/>
            <person name="Thiel J."/>
            <person name="Schmutz J."/>
            <person name="Larimer F."/>
            <person name="Land M."/>
            <person name="Kyrpides N."/>
            <person name="Lykidis A."/>
            <person name="Richardson P."/>
        </authorList>
    </citation>
    <scope>NUCLEOTIDE SEQUENCE [LARGE SCALE GENOMIC DNA]</scope>
    <source>
        <strain evidence="2">MIT 9312</strain>
    </source>
</reference>
<dbReference type="Proteomes" id="UP000002715">
    <property type="component" value="Chromosome"/>
</dbReference>
<dbReference type="STRING" id="74546.PMT9312_1918"/>
<dbReference type="AlphaFoldDB" id="A7FAL5"/>
<evidence type="ECO:0000313" key="1">
    <source>
        <dbReference type="EMBL" id="ABS83189.1"/>
    </source>
</evidence>
<dbReference type="eggNOG" id="ENOG5030RFS">
    <property type="taxonomic scope" value="Bacteria"/>
</dbReference>
<protein>
    <submittedName>
        <fullName evidence="1">Uncharacterized protein</fullName>
    </submittedName>
</protein>
<organism evidence="1 2">
    <name type="scientific">Prochlorococcus marinus (strain MIT 9312)</name>
    <dbReference type="NCBI Taxonomy" id="74546"/>
    <lineage>
        <taxon>Bacteria</taxon>
        <taxon>Bacillati</taxon>
        <taxon>Cyanobacteriota</taxon>
        <taxon>Cyanophyceae</taxon>
        <taxon>Synechococcales</taxon>
        <taxon>Prochlorococcaceae</taxon>
        <taxon>Prochlorococcus</taxon>
    </lineage>
</organism>
<accession>A7FAL5</accession>
<evidence type="ECO:0000313" key="2">
    <source>
        <dbReference type="Proteomes" id="UP000002715"/>
    </source>
</evidence>
<dbReference type="EMBL" id="CP000111">
    <property type="protein sequence ID" value="ABS83189.1"/>
    <property type="molecule type" value="Genomic_DNA"/>
</dbReference>
<dbReference type="RefSeq" id="WP_193741831.1">
    <property type="nucleotide sequence ID" value="NC_007577.1"/>
</dbReference>
<name>A7FAL5_PROM9</name>
<dbReference type="HOGENOM" id="CLU_205955_0_0_3"/>
<dbReference type="KEGG" id="pmi:PMT9312_1918"/>
<sequence>MSGDYETLEINQPKISYFKKRTENNTEWLDELINKIEDMKNNISKAS</sequence>